<sequence>MFKPLEGVKVIDLTYFVAGPGAARILADWGADVIKVEPSFGDPGRGTGATMSCPTNKDCNPFYTAYNANKRGLSLNLKSEDGKAILDKMLETADVFVSSYRTGALKRLGLDYDSLSKKFPHLIWAQINGFGDFGPAKDNAGFDTVAFWARSGAMIDITEKDTSPVNPLIGFGDATTSCSLSGGICAALYQKAKTGKGCKVMVSLFAQAIWSESAGMVSTQYGDEYPKTRLNPGSPVMDTFKSSDGKWFYMSILEPDRYNDALFKELGLNELIGNPDYSTAVGSKAHTAELVAILSKAFAQHTMDDISGMFARADIAYDRVQHIKEVLDDPQALENMYIVPMANKDGTVTKQPATPIRFALTEPTCIEDIAPTMDRQAPMVGEHSAEILREYGYSDADIERFLADKVITIEKL</sequence>
<proteinExistence type="predicted"/>
<dbReference type="InterPro" id="IPR050509">
    <property type="entry name" value="CoA-transferase_III"/>
</dbReference>
<evidence type="ECO:0000313" key="2">
    <source>
        <dbReference type="EMBL" id="MCQ4769949.1"/>
    </source>
</evidence>
<dbReference type="InterPro" id="IPR003673">
    <property type="entry name" value="CoA-Trfase_fam_III"/>
</dbReference>
<dbReference type="EMBL" id="JAKNJB010000016">
    <property type="protein sequence ID" value="MCG4527504.1"/>
    <property type="molecule type" value="Genomic_DNA"/>
</dbReference>
<evidence type="ECO:0000313" key="3">
    <source>
        <dbReference type="Proteomes" id="UP001200313"/>
    </source>
</evidence>
<evidence type="ECO:0000313" key="4">
    <source>
        <dbReference type="Proteomes" id="UP001204562"/>
    </source>
</evidence>
<reference evidence="2" key="2">
    <citation type="submission" date="2022-06" db="EMBL/GenBank/DDBJ databases">
        <title>Isolation of gut microbiota from human fecal samples.</title>
        <authorList>
            <person name="Pamer E.G."/>
            <person name="Barat B."/>
            <person name="Waligurski E."/>
            <person name="Medina S."/>
            <person name="Paddock L."/>
            <person name="Mostad J."/>
        </authorList>
    </citation>
    <scope>NUCLEOTIDE SEQUENCE</scope>
    <source>
        <strain evidence="2">DFI.9.91</strain>
    </source>
</reference>
<dbReference type="InterPro" id="IPR023606">
    <property type="entry name" value="CoA-Trfase_III_dom_1_sf"/>
</dbReference>
<gene>
    <name evidence="1" type="ORF">L0P79_10485</name>
    <name evidence="2" type="ORF">NE579_05655</name>
</gene>
<dbReference type="PANTHER" id="PTHR48228">
    <property type="entry name" value="SUCCINYL-COA--D-CITRAMALATE COA-TRANSFERASE"/>
    <property type="match status" value="1"/>
</dbReference>
<dbReference type="SUPFAM" id="SSF89796">
    <property type="entry name" value="CoA-transferase family III (CaiB/BaiF)"/>
    <property type="match status" value="1"/>
</dbReference>
<dbReference type="EMBL" id="JANFYS010000009">
    <property type="protein sequence ID" value="MCQ4769949.1"/>
    <property type="molecule type" value="Genomic_DNA"/>
</dbReference>
<comment type="caution">
    <text evidence="2">The sequence shown here is derived from an EMBL/GenBank/DDBJ whole genome shotgun (WGS) entry which is preliminary data.</text>
</comment>
<dbReference type="RefSeq" id="WP_050617223.1">
    <property type="nucleotide sequence ID" value="NZ_JAKNJB010000016.1"/>
</dbReference>
<dbReference type="PANTHER" id="PTHR48228:SF2">
    <property type="entry name" value="E-CINNAMOYL-COA:R-PHENYLLACTATE COA TRANSFERASE LARGE SUBUNIT"/>
    <property type="match status" value="1"/>
</dbReference>
<evidence type="ECO:0000313" key="1">
    <source>
        <dbReference type="EMBL" id="MCG4527504.1"/>
    </source>
</evidence>
<accession>A0AAW5JPY6</accession>
<dbReference type="Gene3D" id="3.40.50.10540">
    <property type="entry name" value="Crotonobetainyl-coa:carnitine coa-transferase, domain 1"/>
    <property type="match status" value="1"/>
</dbReference>
<dbReference type="Proteomes" id="UP001204562">
    <property type="component" value="Unassembled WGS sequence"/>
</dbReference>
<keyword evidence="2" id="KW-0808">Transferase</keyword>
<organism evidence="2 4">
    <name type="scientific">Intestinimonas massiliensis</name>
    <name type="common">ex Afouda et al. 2020</name>
    <dbReference type="NCBI Taxonomy" id="1673721"/>
    <lineage>
        <taxon>Bacteria</taxon>
        <taxon>Bacillati</taxon>
        <taxon>Bacillota</taxon>
        <taxon>Clostridia</taxon>
        <taxon>Eubacteriales</taxon>
        <taxon>Intestinimonas</taxon>
    </lineage>
</organism>
<keyword evidence="3" id="KW-1185">Reference proteome</keyword>
<dbReference type="GO" id="GO:0016740">
    <property type="term" value="F:transferase activity"/>
    <property type="evidence" value="ECO:0007669"/>
    <property type="project" value="UniProtKB-KW"/>
</dbReference>
<dbReference type="Pfam" id="PF02515">
    <property type="entry name" value="CoA_transf_3"/>
    <property type="match status" value="1"/>
</dbReference>
<protein>
    <submittedName>
        <fullName evidence="2">CoA transferase</fullName>
    </submittedName>
</protein>
<dbReference type="Gene3D" id="3.30.1540.10">
    <property type="entry name" value="formyl-coa transferase, domain 3"/>
    <property type="match status" value="1"/>
</dbReference>
<reference evidence="1 3" key="1">
    <citation type="submission" date="2022-01" db="EMBL/GenBank/DDBJ databases">
        <title>Collection of gut derived symbiotic bacterial strains cultured from healthy donors.</title>
        <authorList>
            <person name="Lin H."/>
            <person name="Kohout C."/>
            <person name="Waligurski E."/>
            <person name="Pamer E.G."/>
        </authorList>
    </citation>
    <scope>NUCLEOTIDE SEQUENCE [LARGE SCALE GENOMIC DNA]</scope>
    <source>
        <strain evidence="1 3">DFI.3.7</strain>
    </source>
</reference>
<dbReference type="InterPro" id="IPR044855">
    <property type="entry name" value="CoA-Trfase_III_dom3_sf"/>
</dbReference>
<dbReference type="AlphaFoldDB" id="A0AAW5JPY6"/>
<dbReference type="Proteomes" id="UP001200313">
    <property type="component" value="Unassembled WGS sequence"/>
</dbReference>
<name>A0AAW5JPY6_9FIRM</name>